<dbReference type="EMBL" id="QMDL01000002">
    <property type="protein sequence ID" value="RMJ04123.1"/>
    <property type="molecule type" value="Genomic_DNA"/>
</dbReference>
<comment type="caution">
    <text evidence="1">The sequence shown here is derived from an EMBL/GenBank/DDBJ whole genome shotgun (WGS) entry which is preliminary data.</text>
</comment>
<dbReference type="RefSeq" id="WP_114334231.1">
    <property type="nucleotide sequence ID" value="NZ_QMDL01000002.1"/>
</dbReference>
<evidence type="ECO:0000313" key="2">
    <source>
        <dbReference type="Proteomes" id="UP000265903"/>
    </source>
</evidence>
<dbReference type="OrthoDB" id="9950347at2"/>
<accession>A0A3M2RFP6</accession>
<keyword evidence="2" id="KW-1185">Reference proteome</keyword>
<gene>
    <name evidence="1" type="ORF">DOQ08_01443</name>
</gene>
<sequence length="61" mass="6980">MYKGEETVDTLLRQSQSEVLNRLYEMKCKQIEHALQQGQSLRCQVLEAEAEAISNALKAVR</sequence>
<proteinExistence type="predicted"/>
<reference evidence="1 2" key="1">
    <citation type="submission" date="2018-08" db="EMBL/GenBank/DDBJ databases">
        <title>Whole Genome Sequence of the Moderate Halophilic Marine Bacterium Marinobacter litoralis Sw-45.</title>
        <authorList>
            <person name="Musa H."/>
        </authorList>
    </citation>
    <scope>NUCLEOTIDE SEQUENCE [LARGE SCALE GENOMIC DNA]</scope>
    <source>
        <strain evidence="1 2">Sw-45</strain>
    </source>
</reference>
<dbReference type="AlphaFoldDB" id="A0A3M2RFP6"/>
<organism evidence="1 2">
    <name type="scientific">Marinobacter litoralis</name>
    <dbReference type="NCBI Taxonomy" id="187981"/>
    <lineage>
        <taxon>Bacteria</taxon>
        <taxon>Pseudomonadati</taxon>
        <taxon>Pseudomonadota</taxon>
        <taxon>Gammaproteobacteria</taxon>
        <taxon>Pseudomonadales</taxon>
        <taxon>Marinobacteraceae</taxon>
        <taxon>Marinobacter</taxon>
    </lineage>
</organism>
<dbReference type="Proteomes" id="UP000265903">
    <property type="component" value="Unassembled WGS sequence"/>
</dbReference>
<evidence type="ECO:0000313" key="1">
    <source>
        <dbReference type="EMBL" id="RMJ04123.1"/>
    </source>
</evidence>
<protein>
    <submittedName>
        <fullName evidence="1">Uncharacterized protein</fullName>
    </submittedName>
</protein>
<name>A0A3M2RFP6_9GAMM</name>